<name>A0AAN7ZUD4_9COLE</name>
<organism evidence="1 2">
    <name type="scientific">Pyrocoelia pectoralis</name>
    <dbReference type="NCBI Taxonomy" id="417401"/>
    <lineage>
        <taxon>Eukaryota</taxon>
        <taxon>Metazoa</taxon>
        <taxon>Ecdysozoa</taxon>
        <taxon>Arthropoda</taxon>
        <taxon>Hexapoda</taxon>
        <taxon>Insecta</taxon>
        <taxon>Pterygota</taxon>
        <taxon>Neoptera</taxon>
        <taxon>Endopterygota</taxon>
        <taxon>Coleoptera</taxon>
        <taxon>Polyphaga</taxon>
        <taxon>Elateriformia</taxon>
        <taxon>Elateroidea</taxon>
        <taxon>Lampyridae</taxon>
        <taxon>Lampyrinae</taxon>
        <taxon>Pyrocoelia</taxon>
    </lineage>
</organism>
<evidence type="ECO:0000313" key="2">
    <source>
        <dbReference type="Proteomes" id="UP001329430"/>
    </source>
</evidence>
<sequence length="314" mass="34982">MPKRKCHFSDDYTKEWSFVKKGRDEHEAFCSICGVYISVSHGGKSSIKDHIQSRNHKSRLSVASTSKDILSFMVKQNSMEDTLISAAELTTAYKVVKHHQSFSSLDCTTKLNAVMYPDSNIALKQSTARTKATAIIKHILAPHSIAQIKSEIQTCPFYGISTDSSNHKAEKMFPLLIQYFTEKEGLKIKLLKLSTLPNETSDTITSFCIKALQDLNIPIKNMVAFSADNTNTNFGGRERRGVNNVYYKLKEIVSKNIDGIGCPTHVLHNTASTASDVLSVDVESIRTSGTTFKCCSKSSNSGFKRYKKNIRIGF</sequence>
<dbReference type="PANTHER" id="PTHR37162:SF10">
    <property type="entry name" value="DUF4371 DOMAIN-CONTAINING PROTEIN"/>
    <property type="match status" value="1"/>
</dbReference>
<accession>A0AAN7ZUD4</accession>
<dbReference type="AlphaFoldDB" id="A0AAN7ZUD4"/>
<keyword evidence="2" id="KW-1185">Reference proteome</keyword>
<comment type="caution">
    <text evidence="1">The sequence shown here is derived from an EMBL/GenBank/DDBJ whole genome shotgun (WGS) entry which is preliminary data.</text>
</comment>
<dbReference type="Proteomes" id="UP001329430">
    <property type="component" value="Chromosome 2"/>
</dbReference>
<protein>
    <submittedName>
        <fullName evidence="1">Uncharacterized protein</fullName>
    </submittedName>
</protein>
<dbReference type="EMBL" id="JAVRBK010000002">
    <property type="protein sequence ID" value="KAK5648366.1"/>
    <property type="molecule type" value="Genomic_DNA"/>
</dbReference>
<reference evidence="1 2" key="1">
    <citation type="journal article" date="2024" name="Insects">
        <title>An Improved Chromosome-Level Genome Assembly of the Firefly Pyrocoelia pectoralis.</title>
        <authorList>
            <person name="Fu X."/>
            <person name="Meyer-Rochow V.B."/>
            <person name="Ballantyne L."/>
            <person name="Zhu X."/>
        </authorList>
    </citation>
    <scope>NUCLEOTIDE SEQUENCE [LARGE SCALE GENOMIC DNA]</scope>
    <source>
        <strain evidence="1">XCY_ONT2</strain>
    </source>
</reference>
<proteinExistence type="predicted"/>
<dbReference type="PANTHER" id="PTHR37162">
    <property type="entry name" value="HAT FAMILY DIMERISATION DOMAINCONTAINING PROTEIN-RELATED"/>
    <property type="match status" value="1"/>
</dbReference>
<evidence type="ECO:0000313" key="1">
    <source>
        <dbReference type="EMBL" id="KAK5648366.1"/>
    </source>
</evidence>
<gene>
    <name evidence="1" type="ORF">RI129_003258</name>
</gene>